<feature type="non-terminal residue" evidence="2">
    <location>
        <position position="1"/>
    </location>
</feature>
<evidence type="ECO:0000313" key="2">
    <source>
        <dbReference type="EMBL" id="CAA9513985.1"/>
    </source>
</evidence>
<sequence length="69" mass="7802">WTSSLHRRHRRPKCSGSRPMPCPATGAARLIRRWVTRECTCGSTRRVSSNAAIATAASCWRAARPTWRH</sequence>
<feature type="compositionally biased region" description="Basic residues" evidence="1">
    <location>
        <begin position="1"/>
        <end position="13"/>
    </location>
</feature>
<reference evidence="2" key="1">
    <citation type="submission" date="2020-02" db="EMBL/GenBank/DDBJ databases">
        <authorList>
            <person name="Meier V. D."/>
        </authorList>
    </citation>
    <scope>NUCLEOTIDE SEQUENCE</scope>
    <source>
        <strain evidence="2">AVDCRST_MAG62</strain>
    </source>
</reference>
<evidence type="ECO:0000256" key="1">
    <source>
        <dbReference type="SAM" id="MobiDB-lite"/>
    </source>
</evidence>
<feature type="non-terminal residue" evidence="2">
    <location>
        <position position="69"/>
    </location>
</feature>
<gene>
    <name evidence="2" type="ORF">AVDCRST_MAG62-702</name>
</gene>
<feature type="region of interest" description="Disordered" evidence="1">
    <location>
        <begin position="1"/>
        <end position="21"/>
    </location>
</feature>
<proteinExistence type="predicted"/>
<organism evidence="2">
    <name type="scientific">uncultured Sphingomonas sp</name>
    <dbReference type="NCBI Taxonomy" id="158754"/>
    <lineage>
        <taxon>Bacteria</taxon>
        <taxon>Pseudomonadati</taxon>
        <taxon>Pseudomonadota</taxon>
        <taxon>Alphaproteobacteria</taxon>
        <taxon>Sphingomonadales</taxon>
        <taxon>Sphingomonadaceae</taxon>
        <taxon>Sphingomonas</taxon>
        <taxon>environmental samples</taxon>
    </lineage>
</organism>
<accession>A0A6J4T4T9</accession>
<protein>
    <submittedName>
        <fullName evidence="2">Uncharacterized protein</fullName>
    </submittedName>
</protein>
<name>A0A6J4T4T9_9SPHN</name>
<dbReference type="AlphaFoldDB" id="A0A6J4T4T9"/>
<dbReference type="EMBL" id="CADCWB010000086">
    <property type="protein sequence ID" value="CAA9513985.1"/>
    <property type="molecule type" value="Genomic_DNA"/>
</dbReference>